<proteinExistence type="predicted"/>
<evidence type="ECO:0000313" key="1">
    <source>
        <dbReference type="EMBL" id="ABF54207.1"/>
    </source>
</evidence>
<protein>
    <submittedName>
        <fullName evidence="1">Uncharacterized protein</fullName>
    </submittedName>
</protein>
<dbReference type="HOGENOM" id="CLU_2304190_0_0_5"/>
<name>Q1GQ65_SPHAL</name>
<organism evidence="1 2">
    <name type="scientific">Sphingopyxis alaskensis (strain DSM 13593 / LMG 18877 / RB2256)</name>
    <name type="common">Sphingomonas alaskensis</name>
    <dbReference type="NCBI Taxonomy" id="317655"/>
    <lineage>
        <taxon>Bacteria</taxon>
        <taxon>Pseudomonadati</taxon>
        <taxon>Pseudomonadota</taxon>
        <taxon>Alphaproteobacteria</taxon>
        <taxon>Sphingomonadales</taxon>
        <taxon>Sphingomonadaceae</taxon>
        <taxon>Sphingopyxis</taxon>
    </lineage>
</organism>
<keyword evidence="2" id="KW-1185">Reference proteome</keyword>
<reference evidence="1 2" key="1">
    <citation type="journal article" date="2009" name="Proc. Natl. Acad. Sci. U.S.A.">
        <title>The genomic basis of trophic strategy in marine bacteria.</title>
        <authorList>
            <person name="Lauro F.M."/>
            <person name="McDougald D."/>
            <person name="Thomas T."/>
            <person name="Williams T.J."/>
            <person name="Egan S."/>
            <person name="Rice S."/>
            <person name="DeMaere M.Z."/>
            <person name="Ting L."/>
            <person name="Ertan H."/>
            <person name="Johnson J."/>
            <person name="Ferriera S."/>
            <person name="Lapidus A."/>
            <person name="Anderson I."/>
            <person name="Kyrpides N."/>
            <person name="Munk A.C."/>
            <person name="Detter C."/>
            <person name="Han C.S."/>
            <person name="Brown M.V."/>
            <person name="Robb F.T."/>
            <person name="Kjelleberg S."/>
            <person name="Cavicchioli R."/>
        </authorList>
    </citation>
    <scope>NUCLEOTIDE SEQUENCE [LARGE SCALE GENOMIC DNA]</scope>
    <source>
        <strain evidence="2">DSM 13593 / LMG 18877 / RB2256</strain>
    </source>
</reference>
<dbReference type="Proteomes" id="UP000006578">
    <property type="component" value="Chromosome"/>
</dbReference>
<accession>Q1GQ65</accession>
<dbReference type="EMBL" id="CP000356">
    <property type="protein sequence ID" value="ABF54207.1"/>
    <property type="molecule type" value="Genomic_DNA"/>
</dbReference>
<evidence type="ECO:0000313" key="2">
    <source>
        <dbReference type="Proteomes" id="UP000006578"/>
    </source>
</evidence>
<gene>
    <name evidence="1" type="ordered locus">Sala_2500</name>
</gene>
<dbReference type="AlphaFoldDB" id="Q1GQ65"/>
<sequence length="100" mass="10612">MDGGLRAAIRHVWPGRPLANWGTAQGFCLRGCMSRCFEDHDPIGVVDRWFGVSVSIRSGAGKRKQGGDGAAWGLPHGIGPFPLSIAANPLAEAWPPPINP</sequence>
<dbReference type="KEGG" id="sal:Sala_2500"/>
<dbReference type="STRING" id="317655.Sala_2500"/>